<feature type="transmembrane region" description="Helical" evidence="1">
    <location>
        <begin position="349"/>
        <end position="367"/>
    </location>
</feature>
<keyword evidence="1" id="KW-0812">Transmembrane</keyword>
<gene>
    <name evidence="2" type="ORF">Cch01nite_04220</name>
</gene>
<feature type="transmembrane region" description="Helical" evidence="1">
    <location>
        <begin position="45"/>
        <end position="66"/>
    </location>
</feature>
<feature type="transmembrane region" description="Helical" evidence="1">
    <location>
        <begin position="319"/>
        <end position="337"/>
    </location>
</feature>
<name>A0A919NY10_9CELL</name>
<feature type="transmembrane region" description="Helical" evidence="1">
    <location>
        <begin position="139"/>
        <end position="160"/>
    </location>
</feature>
<feature type="transmembrane region" description="Helical" evidence="1">
    <location>
        <begin position="102"/>
        <end position="127"/>
    </location>
</feature>
<keyword evidence="3" id="KW-1185">Reference proteome</keyword>
<protein>
    <submittedName>
        <fullName evidence="2">MFS transporter</fullName>
    </submittedName>
</protein>
<dbReference type="Pfam" id="PF07690">
    <property type="entry name" value="MFS_1"/>
    <property type="match status" value="1"/>
</dbReference>
<dbReference type="PANTHER" id="PTHR23523:SF2">
    <property type="entry name" value="2-NITROIMIDAZOLE TRANSPORTER"/>
    <property type="match status" value="1"/>
</dbReference>
<dbReference type="InterPro" id="IPR011701">
    <property type="entry name" value="MFS"/>
</dbReference>
<keyword evidence="1" id="KW-1133">Transmembrane helix</keyword>
<keyword evidence="1" id="KW-0472">Membrane</keyword>
<dbReference type="RefSeq" id="WP_203747903.1">
    <property type="nucleotide sequence ID" value="NZ_BONK01000001.1"/>
</dbReference>
<dbReference type="GO" id="GO:0022857">
    <property type="term" value="F:transmembrane transporter activity"/>
    <property type="evidence" value="ECO:0007669"/>
    <property type="project" value="InterPro"/>
</dbReference>
<sequence>MSGVRPLVGPAARGLLLSAVLLYALNLRAPITALAPVVEPLRDDLGLSAAGAGLLTGVPVLCFALATPLVSVLLARLGTALVVAASLVTVLAGTVLRSSGGATTALVGTVLIGVAITAGNVAVPVVIGRDFPGHVARVTGLYTAALNGGSVLTTTLTAPLAELVGWRWALASWGLLAVVALAVWLRAYGWRRAARGPARTGPDDPDDGRPDVLRRSVTWLLAVAFAGQAFGYYAVSAWLPSVLHDELGLARTASGGAAALFQLFGMVGGIGVPLALGRRVPVRVVALAITVGWVLLPVGLLVAPGWWPLWCTCAGVAQGGNFAVIFTVVATTAGSQAGARRMSAAIQTAGYGCAALGPSVLGAVHTASGGWTAPLLVVLGAVLAMAVAAQLALARAAGVHGA</sequence>
<accession>A0A919NY10</accession>
<dbReference type="AlphaFoldDB" id="A0A919NY10"/>
<dbReference type="Gene3D" id="1.20.1250.20">
    <property type="entry name" value="MFS general substrate transporter like domains"/>
    <property type="match status" value="1"/>
</dbReference>
<comment type="caution">
    <text evidence="2">The sequence shown here is derived from an EMBL/GenBank/DDBJ whole genome shotgun (WGS) entry which is preliminary data.</text>
</comment>
<feature type="transmembrane region" description="Helical" evidence="1">
    <location>
        <begin position="373"/>
        <end position="394"/>
    </location>
</feature>
<feature type="transmembrane region" description="Helical" evidence="1">
    <location>
        <begin position="7"/>
        <end position="25"/>
    </location>
</feature>
<organism evidence="2 3">
    <name type="scientific">Cellulomonas chitinilytica</name>
    <dbReference type="NCBI Taxonomy" id="398759"/>
    <lineage>
        <taxon>Bacteria</taxon>
        <taxon>Bacillati</taxon>
        <taxon>Actinomycetota</taxon>
        <taxon>Actinomycetes</taxon>
        <taxon>Micrococcales</taxon>
        <taxon>Cellulomonadaceae</taxon>
        <taxon>Cellulomonas</taxon>
    </lineage>
</organism>
<proteinExistence type="predicted"/>
<feature type="transmembrane region" description="Helical" evidence="1">
    <location>
        <begin position="219"/>
        <end position="239"/>
    </location>
</feature>
<dbReference type="InterPro" id="IPR036259">
    <property type="entry name" value="MFS_trans_sf"/>
</dbReference>
<feature type="transmembrane region" description="Helical" evidence="1">
    <location>
        <begin position="259"/>
        <end position="277"/>
    </location>
</feature>
<evidence type="ECO:0000313" key="3">
    <source>
        <dbReference type="Proteomes" id="UP000632740"/>
    </source>
</evidence>
<dbReference type="PANTHER" id="PTHR23523">
    <property type="match status" value="1"/>
</dbReference>
<dbReference type="EMBL" id="BONK01000001">
    <property type="protein sequence ID" value="GIG19698.1"/>
    <property type="molecule type" value="Genomic_DNA"/>
</dbReference>
<feature type="transmembrane region" description="Helical" evidence="1">
    <location>
        <begin position="166"/>
        <end position="185"/>
    </location>
</feature>
<feature type="transmembrane region" description="Helical" evidence="1">
    <location>
        <begin position="73"/>
        <end position="96"/>
    </location>
</feature>
<evidence type="ECO:0000313" key="2">
    <source>
        <dbReference type="EMBL" id="GIG19698.1"/>
    </source>
</evidence>
<evidence type="ECO:0000256" key="1">
    <source>
        <dbReference type="SAM" id="Phobius"/>
    </source>
</evidence>
<reference evidence="2" key="1">
    <citation type="submission" date="2021-01" db="EMBL/GenBank/DDBJ databases">
        <title>Whole genome shotgun sequence of Cellulomonas chitinilytica NBRC 110799.</title>
        <authorList>
            <person name="Komaki H."/>
            <person name="Tamura T."/>
        </authorList>
    </citation>
    <scope>NUCLEOTIDE SEQUENCE</scope>
    <source>
        <strain evidence="2">NBRC 110799</strain>
    </source>
</reference>
<dbReference type="Proteomes" id="UP000632740">
    <property type="component" value="Unassembled WGS sequence"/>
</dbReference>
<feature type="transmembrane region" description="Helical" evidence="1">
    <location>
        <begin position="284"/>
        <end position="307"/>
    </location>
</feature>
<dbReference type="InterPro" id="IPR052524">
    <property type="entry name" value="MFS_Cyanate_Porter"/>
</dbReference>
<dbReference type="SUPFAM" id="SSF103473">
    <property type="entry name" value="MFS general substrate transporter"/>
    <property type="match status" value="1"/>
</dbReference>